<keyword evidence="3" id="KW-1185">Reference proteome</keyword>
<dbReference type="PANTHER" id="PTHR39599:SF1">
    <property type="entry name" value="GPI-ANCHORED PROTEIN (EUROFUNG)"/>
    <property type="match status" value="1"/>
</dbReference>
<dbReference type="Proteomes" id="UP000178129">
    <property type="component" value="Unassembled WGS sequence"/>
</dbReference>
<accession>A0A1E1JYS7</accession>
<comment type="caution">
    <text evidence="2">The sequence shown here is derived from an EMBL/GenBank/DDBJ whole genome shotgun (WGS) entry which is preliminary data.</text>
</comment>
<feature type="chain" id="PRO_5009445511" description="GPI-anchored protein" evidence="1">
    <location>
        <begin position="20"/>
        <end position="299"/>
    </location>
</feature>
<keyword evidence="1" id="KW-0732">Signal</keyword>
<dbReference type="AlphaFoldDB" id="A0A1E1JYS7"/>
<protein>
    <recommendedName>
        <fullName evidence="4">GPI-anchored protein</fullName>
    </recommendedName>
</protein>
<feature type="signal peptide" evidence="1">
    <location>
        <begin position="1"/>
        <end position="19"/>
    </location>
</feature>
<evidence type="ECO:0000313" key="3">
    <source>
        <dbReference type="Proteomes" id="UP000178129"/>
    </source>
</evidence>
<evidence type="ECO:0000313" key="2">
    <source>
        <dbReference type="EMBL" id="CZS90963.1"/>
    </source>
</evidence>
<evidence type="ECO:0008006" key="4">
    <source>
        <dbReference type="Google" id="ProtNLM"/>
    </source>
</evidence>
<dbReference type="PANTHER" id="PTHR39599">
    <property type="entry name" value="GPI-ANCHORED PROTEIN (EUROFUNG)-RELATED-RELATED"/>
    <property type="match status" value="1"/>
</dbReference>
<name>A0A1E1JYS7_9HELO</name>
<organism evidence="2 3">
    <name type="scientific">Rhynchosporium graminicola</name>
    <dbReference type="NCBI Taxonomy" id="2792576"/>
    <lineage>
        <taxon>Eukaryota</taxon>
        <taxon>Fungi</taxon>
        <taxon>Dikarya</taxon>
        <taxon>Ascomycota</taxon>
        <taxon>Pezizomycotina</taxon>
        <taxon>Leotiomycetes</taxon>
        <taxon>Helotiales</taxon>
        <taxon>Ploettnerulaceae</taxon>
        <taxon>Rhynchosporium</taxon>
    </lineage>
</organism>
<gene>
    <name evidence="2" type="ORF">RCO7_01346</name>
</gene>
<evidence type="ECO:0000256" key="1">
    <source>
        <dbReference type="SAM" id="SignalP"/>
    </source>
</evidence>
<dbReference type="EMBL" id="FJUW01000004">
    <property type="protein sequence ID" value="CZS90963.1"/>
    <property type="molecule type" value="Genomic_DNA"/>
</dbReference>
<dbReference type="InParanoid" id="A0A1E1JYS7"/>
<proteinExistence type="predicted"/>
<reference evidence="3" key="1">
    <citation type="submission" date="2016-03" db="EMBL/GenBank/DDBJ databases">
        <authorList>
            <person name="Ploux O."/>
        </authorList>
    </citation>
    <scope>NUCLEOTIDE SEQUENCE [LARGE SCALE GENOMIC DNA]</scope>
    <source>
        <strain evidence="3">UK7</strain>
    </source>
</reference>
<sequence length="299" mass="29712">MRSSTTIATFISLLLPVSSLQIPSISAPFDSPQFENTILLSNDTLSPPPPQRNELLKKRDGSCPANFNSCRAFRDSAGGACCTVGSICTTDKAKNIACCPTGAVCTGTLNVAPAATTGPGGGGGGGAVFGTNLAATTPTITSNTPTITAAPAGPVSYVPNAFFPFPYIPTTYANSALCNSAFQACQTNYAACTAALDGSSPNQGGGFGVTIVAPNGGVTATPTMQNVGVASATSICSSLSAQGCYQIQSDNCAQFGTGTENGFQAGITPGNGAARPRATGGCLAVGVMAAGLGMGMQMM</sequence>